<dbReference type="InterPro" id="IPR050131">
    <property type="entry name" value="Peptidase_S8_subtilisin-like"/>
</dbReference>
<keyword evidence="13" id="KW-1185">Reference proteome</keyword>
<dbReference type="SUPFAM" id="SSF52317">
    <property type="entry name" value="Class I glutamine amidotransferase-like"/>
    <property type="match status" value="1"/>
</dbReference>
<dbReference type="InterPro" id="IPR022398">
    <property type="entry name" value="Peptidase_S8_His-AS"/>
</dbReference>
<proteinExistence type="inferred from homology"/>
<dbReference type="PANTHER" id="PTHR43806:SF11">
    <property type="entry name" value="CEREVISIN-RELATED"/>
    <property type="match status" value="1"/>
</dbReference>
<feature type="signal peptide" evidence="8">
    <location>
        <begin position="1"/>
        <end position="28"/>
    </location>
</feature>
<feature type="active site" description="Charge relay system" evidence="5">
    <location>
        <position position="227"/>
    </location>
</feature>
<evidence type="ECO:0000256" key="5">
    <source>
        <dbReference type="PROSITE-ProRule" id="PRU01240"/>
    </source>
</evidence>
<dbReference type="InterPro" id="IPR036852">
    <property type="entry name" value="Peptidase_S8/S53_dom_sf"/>
</dbReference>
<dbReference type="InterPro" id="IPR054399">
    <property type="entry name" value="Fervidolysin-like_N_prodom"/>
</dbReference>
<evidence type="ECO:0000259" key="9">
    <source>
        <dbReference type="Pfam" id="PF00082"/>
    </source>
</evidence>
<dbReference type="EMBL" id="JAAAMV010000001">
    <property type="protein sequence ID" value="NBD22990.1"/>
    <property type="molecule type" value="Genomic_DNA"/>
</dbReference>
<comment type="similarity">
    <text evidence="1 5 6">Belongs to the peptidase S8 family.</text>
</comment>
<comment type="caution">
    <text evidence="12">The sequence shown here is derived from an EMBL/GenBank/DDBJ whole genome shotgun (WGS) entry which is preliminary data.</text>
</comment>
<dbReference type="InterPro" id="IPR015500">
    <property type="entry name" value="Peptidase_S8_subtilisin-rel"/>
</dbReference>
<feature type="region of interest" description="Disordered" evidence="7">
    <location>
        <begin position="33"/>
        <end position="60"/>
    </location>
</feature>
<feature type="domain" description="Fervidolysin-like N-terminal prodomain" evidence="11">
    <location>
        <begin position="106"/>
        <end position="166"/>
    </location>
</feature>
<dbReference type="PROSITE" id="PS00137">
    <property type="entry name" value="SUBTILASE_HIS"/>
    <property type="match status" value="1"/>
</dbReference>
<accession>A0ABW9XK52</accession>
<dbReference type="PROSITE" id="PS00136">
    <property type="entry name" value="SUBTILASE_ASP"/>
    <property type="match status" value="1"/>
</dbReference>
<dbReference type="SUPFAM" id="SSF52743">
    <property type="entry name" value="Subtilisin-like"/>
    <property type="match status" value="2"/>
</dbReference>
<dbReference type="Pfam" id="PF22148">
    <property type="entry name" value="Fervidolysin_NPro-like"/>
    <property type="match status" value="1"/>
</dbReference>
<dbReference type="Gene3D" id="2.60.120.380">
    <property type="match status" value="1"/>
</dbReference>
<evidence type="ECO:0000313" key="13">
    <source>
        <dbReference type="Proteomes" id="UP000665561"/>
    </source>
</evidence>
<dbReference type="InterPro" id="IPR023828">
    <property type="entry name" value="Peptidase_S8_Ser-AS"/>
</dbReference>
<evidence type="ECO:0000259" key="10">
    <source>
        <dbReference type="Pfam" id="PF04151"/>
    </source>
</evidence>
<dbReference type="Gene3D" id="3.40.50.200">
    <property type="entry name" value="Peptidase S8/S53 domain"/>
    <property type="match status" value="2"/>
</dbReference>
<keyword evidence="3 5" id="KW-0378">Hydrolase</keyword>
<feature type="active site" description="Charge relay system" evidence="5">
    <location>
        <position position="285"/>
    </location>
</feature>
<keyword evidence="4 5" id="KW-0720">Serine protease</keyword>
<dbReference type="PANTHER" id="PTHR43806">
    <property type="entry name" value="PEPTIDASE S8"/>
    <property type="match status" value="1"/>
</dbReference>
<evidence type="ECO:0000256" key="1">
    <source>
        <dbReference type="ARBA" id="ARBA00011073"/>
    </source>
</evidence>
<evidence type="ECO:0000256" key="7">
    <source>
        <dbReference type="SAM" id="MobiDB-lite"/>
    </source>
</evidence>
<dbReference type="SUPFAM" id="SSF89260">
    <property type="entry name" value="Collagen-binding domain"/>
    <property type="match status" value="1"/>
</dbReference>
<evidence type="ECO:0000256" key="3">
    <source>
        <dbReference type="ARBA" id="ARBA00022801"/>
    </source>
</evidence>
<dbReference type="PROSITE" id="PS00138">
    <property type="entry name" value="SUBTILASE_SER"/>
    <property type="match status" value="1"/>
</dbReference>
<evidence type="ECO:0000256" key="8">
    <source>
        <dbReference type="SAM" id="SignalP"/>
    </source>
</evidence>
<feature type="chain" id="PRO_5046914600" evidence="8">
    <location>
        <begin position="29"/>
        <end position="1243"/>
    </location>
</feature>
<name>A0ABW9XK52_9BACL</name>
<dbReference type="InterPro" id="IPR000209">
    <property type="entry name" value="Peptidase_S8/S53_dom"/>
</dbReference>
<evidence type="ECO:0000259" key="11">
    <source>
        <dbReference type="Pfam" id="PF22148"/>
    </source>
</evidence>
<dbReference type="PROSITE" id="PS51892">
    <property type="entry name" value="SUBTILASE"/>
    <property type="match status" value="1"/>
</dbReference>
<dbReference type="InterPro" id="IPR029062">
    <property type="entry name" value="Class_I_gatase-like"/>
</dbReference>
<dbReference type="Pfam" id="PF00082">
    <property type="entry name" value="Peptidase_S8"/>
    <property type="match status" value="1"/>
</dbReference>
<dbReference type="Gene3D" id="2.60.120.260">
    <property type="entry name" value="Galactose-binding domain-like"/>
    <property type="match status" value="3"/>
</dbReference>
<gene>
    <name evidence="12" type="ORF">GT019_03790</name>
</gene>
<reference evidence="12 13" key="1">
    <citation type="submission" date="2020-01" db="EMBL/GenBank/DDBJ databases">
        <title>Paenibacillus soybeanensis sp. nov. isolated from the nodules of soybean (Glycine max(L.) Merr).</title>
        <authorList>
            <person name="Wang H."/>
        </authorList>
    </citation>
    <scope>NUCLEOTIDE SEQUENCE [LARGE SCALE GENOMIC DNA]</scope>
    <source>
        <strain evidence="12 13">T1</strain>
    </source>
</reference>
<dbReference type="Proteomes" id="UP000665561">
    <property type="component" value="Unassembled WGS sequence"/>
</dbReference>
<sequence>MKRHRSKQTLTAALSLAMAFGLTMTSFAADAGAADGQESVKQTTTDQARKSQWPAVVSASDEADDLAADAGLEPQPAYSLPATEQDKFLASLRKQQVTTTDEERSRIIVKFKQGAGGAAYRSASAAIAAAEALPGTDLTVLETKTADASSVLSELKSDPNVEYAEPDVKVRMASVPNDPLFPNQWGLHNVGQIIDGPVKGLPGFDINALKAWEISKGGSDVVVAVLDTGVDISHPDLKANIWRNAGEIPDNGIDDDGDGFADDVNGWDFYNNDRTVFDASQGDYHGTAVAGVIAASANNGIGISGVARNVKVLPLKVLGPDGTGYASDVIRAIQYADRAGARIANLSWTTDTYSRALKDAIEASPMLFAVSAGNEVKDDNTLTSPKNLDLFPEYPASYGSPNLVSVASVAADGSFAYFSNYGPKTVDLAAPGFAVLSTSPTRNIGLGAQIDNGTFKAIYNVFGFENLPSDEQRRAAFNDAMGFLGSDGGEKPSVLLVQDDMHDIGNPDALSVYADLMDDAGYTYEVKTVPTGASGPVLDELTGYDVVIWFTGFGNSSFTERDADTMTAYLNGGGRLLLTGPGTLYQLANTSFMRDTLHLDFVRFENPDNESWSFASGVAGTIYDGVKYDLTDQGIYSDVETNDPAIARINLEIPVDDYNKSYGTSISAPFAAGVAALLLGQDPSQDAGTIKARLKLSGKPLNSLNGKTSNGKMLDAFGALSDDELPGKPIKDGKLTGAMDIGENPDDVYFVHLLAGDTLSLKLNGSAGSDFDLYMYDSSANTVQSSAGMVAHSETEGSSAESIVYVASEAGYYYVDVHAFAGAGTYELTASSDRTTTHGEGKYEDNEPALKFTGNWTLASDAGYSKGTLKRLDADGSVSFAFNGSEVTWLGLKDADQGIADVYIDGVKVASPSLYNKWKQLNQVIWKHTVSKGAHTLTIKWTGNKDPLSHGTSINIDAIQVAASSEGYTVQLEENDLNFTYKGIWTRLSGTQFSNGHAMGTNADGSEAVLSFTGTRAVLLSNRLVGVNPKIVVTVDDRPETEVVIDLNEDQQGQDSYQVPVFDTGKLPNGKHTIRIIYVNEVASIGQSKSVVDALIVTKATKEEAANTNTTSIEDTNFAVKFNGAWSLNLSPRNSGKSAKYSNQKGNSAEVTVRGAQIIVMGTKGPDRGKADIYVDGKLVTPDHIDLYSPSYKYQSRLFELTNLNDKQHTIRIVNVGDKNPKSTGYYISFDAVKVIGDQFEID</sequence>
<evidence type="ECO:0000256" key="2">
    <source>
        <dbReference type="ARBA" id="ARBA00022670"/>
    </source>
</evidence>
<evidence type="ECO:0000256" key="4">
    <source>
        <dbReference type="ARBA" id="ARBA00022825"/>
    </source>
</evidence>
<keyword evidence="8" id="KW-0732">Signal</keyword>
<organism evidence="12 13">
    <name type="scientific">Paenibacillus glycinis</name>
    <dbReference type="NCBI Taxonomy" id="2697035"/>
    <lineage>
        <taxon>Bacteria</taxon>
        <taxon>Bacillati</taxon>
        <taxon>Bacillota</taxon>
        <taxon>Bacilli</taxon>
        <taxon>Bacillales</taxon>
        <taxon>Paenibacillaceae</taxon>
        <taxon>Paenibacillus</taxon>
    </lineage>
</organism>
<dbReference type="PRINTS" id="PR00723">
    <property type="entry name" value="SUBTILISIN"/>
</dbReference>
<dbReference type="Pfam" id="PF04151">
    <property type="entry name" value="PPC"/>
    <property type="match status" value="1"/>
</dbReference>
<evidence type="ECO:0000313" key="12">
    <source>
        <dbReference type="EMBL" id="NBD22990.1"/>
    </source>
</evidence>
<keyword evidence="2 5" id="KW-0645">Protease</keyword>
<feature type="domain" description="Peptidase S8/S53" evidence="9">
    <location>
        <begin position="218"/>
        <end position="434"/>
    </location>
</feature>
<feature type="active site" description="Charge relay system" evidence="5">
    <location>
        <position position="665"/>
    </location>
</feature>
<evidence type="ECO:0000256" key="6">
    <source>
        <dbReference type="RuleBase" id="RU003355"/>
    </source>
</evidence>
<protein>
    <submittedName>
        <fullName evidence="12">S8 family serine peptidase</fullName>
    </submittedName>
</protein>
<dbReference type="InterPro" id="IPR023827">
    <property type="entry name" value="Peptidase_S8_Asp-AS"/>
</dbReference>
<feature type="domain" description="Peptidase C-terminal archaeal/bacterial" evidence="10">
    <location>
        <begin position="747"/>
        <end position="818"/>
    </location>
</feature>
<dbReference type="InterPro" id="IPR007280">
    <property type="entry name" value="Peptidase_C_arc/bac"/>
</dbReference>
<dbReference type="RefSeq" id="WP_161741325.1">
    <property type="nucleotide sequence ID" value="NZ_JAAAMV010000001.1"/>
</dbReference>